<dbReference type="OrthoDB" id="7054716at2"/>
<reference evidence="1 2" key="1">
    <citation type="submission" date="2016-10" db="EMBL/GenBank/DDBJ databases">
        <authorList>
            <person name="de Groot N.N."/>
        </authorList>
    </citation>
    <scope>NUCLEOTIDE SEQUENCE [LARGE SCALE GENOMIC DNA]</scope>
    <source>
        <strain evidence="1 2">DSM 19938</strain>
    </source>
</reference>
<proteinExistence type="predicted"/>
<evidence type="ECO:0008006" key="3">
    <source>
        <dbReference type="Google" id="ProtNLM"/>
    </source>
</evidence>
<keyword evidence="2" id="KW-1185">Reference proteome</keyword>
<gene>
    <name evidence="1" type="ORF">SAMN04487995_3148</name>
</gene>
<dbReference type="Proteomes" id="UP000199532">
    <property type="component" value="Unassembled WGS sequence"/>
</dbReference>
<dbReference type="CDD" id="cd01983">
    <property type="entry name" value="SIMIBI"/>
    <property type="match status" value="1"/>
</dbReference>
<dbReference type="AlphaFoldDB" id="A0A1H6VGD6"/>
<accession>A0A1H6VGD6</accession>
<sequence>MNPQDFKRILISFADSADDILENKGKITGIIRNEAIEIQLIDKEGELFIREDEEEIKARTWIAKRLAQLEQLADRIREFLPATKDFINPTGSLLDDIDIDPTETERPTDNVTECLREKLGQRIPGTTGVVYLTCDAGEGKTTIINHLAVHQAELFKKKRTDWLLVPIPLGGRPFLRFDDIVIASLVNRLRFRLFYYESFIEMVKLGLIVPAFDGFEEMFMVSSSGEALSATGQLMTKLNSSGNVLIAARKAYFDYKGFGAQAKLFDTISMDSVSFAKIGINRWNKTQFEAYALSREIYNGEEVYELIESQLGSDHPLLTRPVLVNQLLSVVGNDNNLDKISSSQLNSIDYFPNFVDTIITREADTKWIDTSGENKPLLTVSQHYELLAALAEEMWLNNTDSLSLSIVDLLADLYSESNGFSVQISRQIKERLKQHALLIKAEVANQLKFDHEEFKEFFLGVSFFNALAANRIQEFKNLLRKGLIFGQTIDVLANYGRKEEKIKIQDIAKIFKIIQLTENTASYVKENCGSLILKILSGKNSVGIILENYSFPVDSLKGVTLNNLVIRNSHFQPTAIFSTNIQNSLFEFCTFDSLEIIKNHNVIDHSILHDCEIVAVQNSITELEFYDPYNINRELLALGFNFGKVEVEEDNQVRVEVDQDLALVQKALRRFIRGSHLNDNVFRIKLGQNAEYFIDHLLPILINDNIIKEIEYQGAGSKRRFKLIAPFDKINFALKNSNGEFQKFLEKMKDNRGFIEQS</sequence>
<name>A0A1H6VGD6_9BACT</name>
<protein>
    <recommendedName>
        <fullName evidence="3">NACHT domain-containing protein</fullName>
    </recommendedName>
</protein>
<evidence type="ECO:0000313" key="2">
    <source>
        <dbReference type="Proteomes" id="UP000199532"/>
    </source>
</evidence>
<evidence type="ECO:0000313" key="1">
    <source>
        <dbReference type="EMBL" id="SEJ03613.1"/>
    </source>
</evidence>
<organism evidence="1 2">
    <name type="scientific">Dyadobacter koreensis</name>
    <dbReference type="NCBI Taxonomy" id="408657"/>
    <lineage>
        <taxon>Bacteria</taxon>
        <taxon>Pseudomonadati</taxon>
        <taxon>Bacteroidota</taxon>
        <taxon>Cytophagia</taxon>
        <taxon>Cytophagales</taxon>
        <taxon>Spirosomataceae</taxon>
        <taxon>Dyadobacter</taxon>
    </lineage>
</organism>
<dbReference type="EMBL" id="FNXY01000004">
    <property type="protein sequence ID" value="SEJ03613.1"/>
    <property type="molecule type" value="Genomic_DNA"/>
</dbReference>
<dbReference type="RefSeq" id="WP_090336426.1">
    <property type="nucleotide sequence ID" value="NZ_FNXY01000004.1"/>
</dbReference>
<dbReference type="STRING" id="408657.SAMN04487995_3148"/>